<sequence length="178" mass="21082">MWRRFNPFQSALFRNFRKQYTTKRIRINEREFEIRQLNAGDIKNLLDVQRKVYEGETPWVRSAFLSELYSRHAHLYLGVLEENQMIGFMGVRVSLSDGHITNIAVLPQFQGLGIGTILLEESEKFSRSLDCATMSLEVRRSNQDAQRLYRRFGYVSRKVLPQYYDENQEDAIDMVKYL</sequence>
<dbReference type="SUPFAM" id="SSF55729">
    <property type="entry name" value="Acyl-CoA N-acyltransferases (Nat)"/>
    <property type="match status" value="1"/>
</dbReference>
<dbReference type="RefSeq" id="WP_188367801.1">
    <property type="nucleotide sequence ID" value="NZ_BMDT01000007.1"/>
</dbReference>
<dbReference type="Proteomes" id="UP000622610">
    <property type="component" value="Unassembled WGS sequence"/>
</dbReference>
<keyword evidence="4" id="KW-0012">Acyltransferase</keyword>
<comment type="caution">
    <text evidence="6">The sequence shown here is derived from an EMBL/GenBank/DDBJ whole genome shotgun (WGS) entry which is preliminary data.</text>
</comment>
<proteinExistence type="inferred from homology"/>
<dbReference type="Gene3D" id="3.40.630.30">
    <property type="match status" value="1"/>
</dbReference>
<name>A0A917JFW6_9ENTE</name>
<evidence type="ECO:0000256" key="1">
    <source>
        <dbReference type="ARBA" id="ARBA00005395"/>
    </source>
</evidence>
<evidence type="ECO:0000256" key="3">
    <source>
        <dbReference type="ARBA" id="ARBA00022679"/>
    </source>
</evidence>
<evidence type="ECO:0000256" key="4">
    <source>
        <dbReference type="ARBA" id="ARBA00023315"/>
    </source>
</evidence>
<protein>
    <submittedName>
        <fullName evidence="6">Ribosomal-protein-alanine acetyltransferase</fullName>
    </submittedName>
</protein>
<reference evidence="6" key="2">
    <citation type="submission" date="2020-09" db="EMBL/GenBank/DDBJ databases">
        <authorList>
            <person name="Sun Q."/>
            <person name="Sedlacek I."/>
        </authorList>
    </citation>
    <scope>NUCLEOTIDE SEQUENCE</scope>
    <source>
        <strain evidence="6">CCM 8433</strain>
    </source>
</reference>
<dbReference type="InterPro" id="IPR006464">
    <property type="entry name" value="AcTrfase_RimI/Ard1"/>
</dbReference>
<dbReference type="InterPro" id="IPR016181">
    <property type="entry name" value="Acyl_CoA_acyltransferase"/>
</dbReference>
<dbReference type="NCBIfam" id="TIGR01575">
    <property type="entry name" value="rimI"/>
    <property type="match status" value="1"/>
</dbReference>
<accession>A0A917JFW6</accession>
<organism evidence="6 7">
    <name type="scientific">Enterococcus alcedinis</name>
    <dbReference type="NCBI Taxonomy" id="1274384"/>
    <lineage>
        <taxon>Bacteria</taxon>
        <taxon>Bacillati</taxon>
        <taxon>Bacillota</taxon>
        <taxon>Bacilli</taxon>
        <taxon>Lactobacillales</taxon>
        <taxon>Enterococcaceae</taxon>
        <taxon>Enterococcus</taxon>
    </lineage>
</organism>
<dbReference type="GO" id="GO:0008080">
    <property type="term" value="F:N-acetyltransferase activity"/>
    <property type="evidence" value="ECO:0007669"/>
    <property type="project" value="InterPro"/>
</dbReference>
<dbReference type="InterPro" id="IPR000182">
    <property type="entry name" value="GNAT_dom"/>
</dbReference>
<dbReference type="EMBL" id="BMDT01000007">
    <property type="protein sequence ID" value="GGI65964.1"/>
    <property type="molecule type" value="Genomic_DNA"/>
</dbReference>
<evidence type="ECO:0000256" key="2">
    <source>
        <dbReference type="ARBA" id="ARBA00022490"/>
    </source>
</evidence>
<dbReference type="AlphaFoldDB" id="A0A917JFW6"/>
<comment type="similarity">
    <text evidence="1">Belongs to the acetyltransferase family. RimI subfamily.</text>
</comment>
<dbReference type="InterPro" id="IPR050680">
    <property type="entry name" value="YpeA/RimI_acetyltransf"/>
</dbReference>
<gene>
    <name evidence="6" type="primary">rimI2</name>
    <name evidence="6" type="ORF">GCM10011482_16180</name>
</gene>
<dbReference type="PANTHER" id="PTHR43420">
    <property type="entry name" value="ACETYLTRANSFERASE"/>
    <property type="match status" value="1"/>
</dbReference>
<evidence type="ECO:0000313" key="7">
    <source>
        <dbReference type="Proteomes" id="UP000622610"/>
    </source>
</evidence>
<dbReference type="PROSITE" id="PS51186">
    <property type="entry name" value="GNAT"/>
    <property type="match status" value="1"/>
</dbReference>
<evidence type="ECO:0000313" key="6">
    <source>
        <dbReference type="EMBL" id="GGI65964.1"/>
    </source>
</evidence>
<keyword evidence="2" id="KW-0963">Cytoplasm</keyword>
<feature type="domain" description="N-acetyltransferase" evidence="5">
    <location>
        <begin position="32"/>
        <end position="178"/>
    </location>
</feature>
<dbReference type="Pfam" id="PF00583">
    <property type="entry name" value="Acetyltransf_1"/>
    <property type="match status" value="1"/>
</dbReference>
<keyword evidence="3" id="KW-0808">Transferase</keyword>
<reference evidence="6" key="1">
    <citation type="journal article" date="2014" name="Int. J. Syst. Evol. Microbiol.">
        <title>Complete genome sequence of Corynebacterium casei LMG S-19264T (=DSM 44701T), isolated from a smear-ripened cheese.</title>
        <authorList>
            <consortium name="US DOE Joint Genome Institute (JGI-PGF)"/>
            <person name="Walter F."/>
            <person name="Albersmeier A."/>
            <person name="Kalinowski J."/>
            <person name="Ruckert C."/>
        </authorList>
    </citation>
    <scope>NUCLEOTIDE SEQUENCE</scope>
    <source>
        <strain evidence="6">CCM 8433</strain>
    </source>
</reference>
<evidence type="ECO:0000259" key="5">
    <source>
        <dbReference type="PROSITE" id="PS51186"/>
    </source>
</evidence>
<dbReference type="CDD" id="cd04301">
    <property type="entry name" value="NAT_SF"/>
    <property type="match status" value="1"/>
</dbReference>
<keyword evidence="7" id="KW-1185">Reference proteome</keyword>
<dbReference type="PANTHER" id="PTHR43420:SF12">
    <property type="entry name" value="N-ACETYLTRANSFERASE DOMAIN-CONTAINING PROTEIN"/>
    <property type="match status" value="1"/>
</dbReference>